<comment type="caution">
    <text evidence="3">The sequence shown here is derived from an EMBL/GenBank/DDBJ whole genome shotgun (WGS) entry which is preliminary data.</text>
</comment>
<evidence type="ECO:0000256" key="1">
    <source>
        <dbReference type="SAM" id="MobiDB-lite"/>
    </source>
</evidence>
<accession>A0AAE0NIJ6</accession>
<feature type="region of interest" description="Disordered" evidence="1">
    <location>
        <begin position="97"/>
        <end position="148"/>
    </location>
</feature>
<feature type="compositionally biased region" description="Low complexity" evidence="1">
    <location>
        <begin position="99"/>
        <end position="133"/>
    </location>
</feature>
<name>A0AAE0NIJ6_9PEZI</name>
<evidence type="ECO:0008006" key="5">
    <source>
        <dbReference type="Google" id="ProtNLM"/>
    </source>
</evidence>
<proteinExistence type="predicted"/>
<evidence type="ECO:0000313" key="4">
    <source>
        <dbReference type="Proteomes" id="UP001287356"/>
    </source>
</evidence>
<dbReference type="Proteomes" id="UP001287356">
    <property type="component" value="Unassembled WGS sequence"/>
</dbReference>
<dbReference type="EMBL" id="JAULSN010000001">
    <property type="protein sequence ID" value="KAK3382115.1"/>
    <property type="molecule type" value="Genomic_DNA"/>
</dbReference>
<reference evidence="3" key="2">
    <citation type="submission" date="2023-06" db="EMBL/GenBank/DDBJ databases">
        <authorList>
            <consortium name="Lawrence Berkeley National Laboratory"/>
            <person name="Haridas S."/>
            <person name="Hensen N."/>
            <person name="Bonometti L."/>
            <person name="Westerberg I."/>
            <person name="Brannstrom I.O."/>
            <person name="Guillou S."/>
            <person name="Cros-Aarteil S."/>
            <person name="Calhoun S."/>
            <person name="Kuo A."/>
            <person name="Mondo S."/>
            <person name="Pangilinan J."/>
            <person name="Riley R."/>
            <person name="Labutti K."/>
            <person name="Andreopoulos B."/>
            <person name="Lipzen A."/>
            <person name="Chen C."/>
            <person name="Yanf M."/>
            <person name="Daum C."/>
            <person name="Ng V."/>
            <person name="Clum A."/>
            <person name="Steindorff A."/>
            <person name="Ohm R."/>
            <person name="Martin F."/>
            <person name="Silar P."/>
            <person name="Natvig D."/>
            <person name="Lalanne C."/>
            <person name="Gautier V."/>
            <person name="Ament-Velasquez S.L."/>
            <person name="Kruys A."/>
            <person name="Hutchinson M.I."/>
            <person name="Powell A.J."/>
            <person name="Barry K."/>
            <person name="Miller A.N."/>
            <person name="Grigoriev I.V."/>
            <person name="Debuchy R."/>
            <person name="Gladieux P."/>
            <person name="Thoren M.H."/>
            <person name="Johannesson H."/>
        </authorList>
    </citation>
    <scope>NUCLEOTIDE SEQUENCE</scope>
    <source>
        <strain evidence="3">CBS 958.72</strain>
    </source>
</reference>
<gene>
    <name evidence="3" type="ORF">B0T24DRAFT_1276</name>
</gene>
<evidence type="ECO:0000256" key="2">
    <source>
        <dbReference type="SAM" id="SignalP"/>
    </source>
</evidence>
<keyword evidence="2" id="KW-0732">Signal</keyword>
<feature type="chain" id="PRO_5042239806" description="Biotrophy-associated secreted protein 2" evidence="2">
    <location>
        <begin position="21"/>
        <end position="219"/>
    </location>
</feature>
<keyword evidence="4" id="KW-1185">Reference proteome</keyword>
<protein>
    <recommendedName>
        <fullName evidence="5">Biotrophy-associated secreted protein 2</fullName>
    </recommendedName>
</protein>
<reference evidence="3" key="1">
    <citation type="journal article" date="2023" name="Mol. Phylogenet. Evol.">
        <title>Genome-scale phylogeny and comparative genomics of the fungal order Sordariales.</title>
        <authorList>
            <person name="Hensen N."/>
            <person name="Bonometti L."/>
            <person name="Westerberg I."/>
            <person name="Brannstrom I.O."/>
            <person name="Guillou S."/>
            <person name="Cros-Aarteil S."/>
            <person name="Calhoun S."/>
            <person name="Haridas S."/>
            <person name="Kuo A."/>
            <person name="Mondo S."/>
            <person name="Pangilinan J."/>
            <person name="Riley R."/>
            <person name="LaButti K."/>
            <person name="Andreopoulos B."/>
            <person name="Lipzen A."/>
            <person name="Chen C."/>
            <person name="Yan M."/>
            <person name="Daum C."/>
            <person name="Ng V."/>
            <person name="Clum A."/>
            <person name="Steindorff A."/>
            <person name="Ohm R.A."/>
            <person name="Martin F."/>
            <person name="Silar P."/>
            <person name="Natvig D.O."/>
            <person name="Lalanne C."/>
            <person name="Gautier V."/>
            <person name="Ament-Velasquez S.L."/>
            <person name="Kruys A."/>
            <person name="Hutchinson M.I."/>
            <person name="Powell A.J."/>
            <person name="Barry K."/>
            <person name="Miller A.N."/>
            <person name="Grigoriev I.V."/>
            <person name="Debuchy R."/>
            <person name="Gladieux P."/>
            <person name="Hiltunen Thoren M."/>
            <person name="Johannesson H."/>
        </authorList>
    </citation>
    <scope>NUCLEOTIDE SEQUENCE</scope>
    <source>
        <strain evidence="3">CBS 958.72</strain>
    </source>
</reference>
<dbReference type="AlphaFoldDB" id="A0AAE0NIJ6"/>
<evidence type="ECO:0000313" key="3">
    <source>
        <dbReference type="EMBL" id="KAK3382115.1"/>
    </source>
</evidence>
<organism evidence="3 4">
    <name type="scientific">Lasiosphaeria ovina</name>
    <dbReference type="NCBI Taxonomy" id="92902"/>
    <lineage>
        <taxon>Eukaryota</taxon>
        <taxon>Fungi</taxon>
        <taxon>Dikarya</taxon>
        <taxon>Ascomycota</taxon>
        <taxon>Pezizomycotina</taxon>
        <taxon>Sordariomycetes</taxon>
        <taxon>Sordariomycetidae</taxon>
        <taxon>Sordariales</taxon>
        <taxon>Lasiosphaeriaceae</taxon>
        <taxon>Lasiosphaeria</taxon>
    </lineage>
</organism>
<sequence length="219" mass="21068">MVQFSTLLGAVALTMATVSAHPNIFPRDLPDTSGNKNIGNGKGGQFIGGQCNGQADCNPSACCAKFPFGGTTIGLCSGTGADTQAGKQGCGFEGGTATPANPAKPDGAAGGAAASVSSVAAPGPSSNPSSATPPGSPKLVADPNSATHFGKKDGQQFITGGCTSDADCATNCCALVRPQDGSPNFGICSNIGPGTPFAGEKDGCGFPVGGGGAKAPGTK</sequence>
<feature type="signal peptide" evidence="2">
    <location>
        <begin position="1"/>
        <end position="20"/>
    </location>
</feature>